<reference evidence="2 3" key="1">
    <citation type="submission" date="2015-10" db="EMBL/GenBank/DDBJ databases">
        <authorList>
            <person name="Gilbert D.G."/>
        </authorList>
    </citation>
    <scope>NUCLEOTIDE SEQUENCE [LARGE SCALE GENOMIC DNA]</scope>
    <source>
        <strain evidence="2">FVVF132</strain>
    </source>
</reference>
<feature type="region of interest" description="Disordered" evidence="1">
    <location>
        <begin position="89"/>
        <end position="114"/>
    </location>
</feature>
<dbReference type="Proteomes" id="UP000051836">
    <property type="component" value="Unassembled WGS sequence"/>
</dbReference>
<comment type="caution">
    <text evidence="2">The sequence shown here is derived from an EMBL/GenBank/DDBJ whole genome shotgun (WGS) entry which is preliminary data.</text>
</comment>
<sequence length="114" mass="13204">MSKKDSEFLKCFILRYIMAKSPDSPEHSPTECAQRPRRSPFYHAGTEEEQKALTEKQARSKMIVLNELNDQTVLQAKFSHFLALLCTEEQGEKNKEPEERSKTLAENKKAEMEI</sequence>
<evidence type="ECO:0000256" key="1">
    <source>
        <dbReference type="SAM" id="MobiDB-lite"/>
    </source>
</evidence>
<evidence type="ECO:0000313" key="3">
    <source>
        <dbReference type="Proteomes" id="UP000051836"/>
    </source>
</evidence>
<gene>
    <name evidence="2" type="ORF">AAES_54456</name>
</gene>
<keyword evidence="3" id="KW-1185">Reference proteome</keyword>
<feature type="region of interest" description="Disordered" evidence="1">
    <location>
        <begin position="21"/>
        <end position="54"/>
    </location>
</feature>
<evidence type="ECO:0000313" key="2">
    <source>
        <dbReference type="EMBL" id="KQK83918.1"/>
    </source>
</evidence>
<accession>A0A0Q3TT77</accession>
<dbReference type="EMBL" id="LMAW01001270">
    <property type="protein sequence ID" value="KQK83918.1"/>
    <property type="molecule type" value="Genomic_DNA"/>
</dbReference>
<protein>
    <submittedName>
        <fullName evidence="2">Uncharacterized protein</fullName>
    </submittedName>
</protein>
<feature type="compositionally biased region" description="Basic and acidic residues" evidence="1">
    <location>
        <begin position="90"/>
        <end position="114"/>
    </location>
</feature>
<dbReference type="AlphaFoldDB" id="A0A0Q3TT77"/>
<proteinExistence type="predicted"/>
<name>A0A0Q3TT77_AMAAE</name>
<organism evidence="2 3">
    <name type="scientific">Amazona aestiva</name>
    <name type="common">Blue-fronted Amazon parrot</name>
    <dbReference type="NCBI Taxonomy" id="12930"/>
    <lineage>
        <taxon>Eukaryota</taxon>
        <taxon>Metazoa</taxon>
        <taxon>Chordata</taxon>
        <taxon>Craniata</taxon>
        <taxon>Vertebrata</taxon>
        <taxon>Euteleostomi</taxon>
        <taxon>Archelosauria</taxon>
        <taxon>Archosauria</taxon>
        <taxon>Dinosauria</taxon>
        <taxon>Saurischia</taxon>
        <taxon>Theropoda</taxon>
        <taxon>Coelurosauria</taxon>
        <taxon>Aves</taxon>
        <taxon>Neognathae</taxon>
        <taxon>Neoaves</taxon>
        <taxon>Telluraves</taxon>
        <taxon>Australaves</taxon>
        <taxon>Psittaciformes</taxon>
        <taxon>Psittacidae</taxon>
        <taxon>Amazona</taxon>
    </lineage>
</organism>
<feature type="compositionally biased region" description="Basic and acidic residues" evidence="1">
    <location>
        <begin position="45"/>
        <end position="54"/>
    </location>
</feature>